<keyword evidence="1" id="KW-0175">Coiled coil</keyword>
<evidence type="ECO:0000313" key="4">
    <source>
        <dbReference type="Proteomes" id="UP000316759"/>
    </source>
</evidence>
<dbReference type="OrthoDB" id="70030at2759"/>
<proteinExistence type="predicted"/>
<reference evidence="3 4" key="1">
    <citation type="submission" date="2019-04" db="EMBL/GenBank/DDBJ databases">
        <title>Annotation for the trematode Fasciola gigantica.</title>
        <authorList>
            <person name="Choi Y.-J."/>
        </authorList>
    </citation>
    <scope>NUCLEOTIDE SEQUENCE [LARGE SCALE GENOMIC DNA]</scope>
    <source>
        <strain evidence="3">Uganda_cow_1</strain>
    </source>
</reference>
<dbReference type="STRING" id="46835.A0A504YQ31"/>
<dbReference type="InterPro" id="IPR052632">
    <property type="entry name" value="MICOS_subunit_Mic19"/>
</dbReference>
<sequence>MSLMGASVSSTESRDVTFSPDDIIHGVTEPRPTERSSVAEFDLSLQLKYEHELEKEYDRRLRLVEQRNEELFKEAAEEYTRTVERLENKYMRPTPGGCCTAAEQRVEDCYQSNPDKTLLCSKLVAEYARCVNNFRLATTRREVS</sequence>
<name>A0A504YQ31_FASGI</name>
<organism evidence="3 4">
    <name type="scientific">Fasciola gigantica</name>
    <name type="common">Giant liver fluke</name>
    <dbReference type="NCBI Taxonomy" id="46835"/>
    <lineage>
        <taxon>Eukaryota</taxon>
        <taxon>Metazoa</taxon>
        <taxon>Spiralia</taxon>
        <taxon>Lophotrochozoa</taxon>
        <taxon>Platyhelminthes</taxon>
        <taxon>Trematoda</taxon>
        <taxon>Digenea</taxon>
        <taxon>Plagiorchiida</taxon>
        <taxon>Echinostomata</taxon>
        <taxon>Echinostomatoidea</taxon>
        <taxon>Fasciolidae</taxon>
        <taxon>Fasciola</taxon>
    </lineage>
</organism>
<evidence type="ECO:0000256" key="2">
    <source>
        <dbReference type="SAM" id="MobiDB-lite"/>
    </source>
</evidence>
<dbReference type="EMBL" id="SUNJ01006491">
    <property type="protein sequence ID" value="TPP62745.1"/>
    <property type="molecule type" value="Genomic_DNA"/>
</dbReference>
<dbReference type="GO" id="GO:0007007">
    <property type="term" value="P:inner mitochondrial membrane organization"/>
    <property type="evidence" value="ECO:0007669"/>
    <property type="project" value="TreeGrafter"/>
</dbReference>
<feature type="region of interest" description="Disordered" evidence="2">
    <location>
        <begin position="1"/>
        <end position="31"/>
    </location>
</feature>
<feature type="coiled-coil region" evidence="1">
    <location>
        <begin position="54"/>
        <end position="89"/>
    </location>
</feature>
<dbReference type="AlphaFoldDB" id="A0A504YQ31"/>
<dbReference type="GO" id="GO:0061617">
    <property type="term" value="C:MICOS complex"/>
    <property type="evidence" value="ECO:0007669"/>
    <property type="project" value="TreeGrafter"/>
</dbReference>
<comment type="caution">
    <text evidence="3">The sequence shown here is derived from an EMBL/GenBank/DDBJ whole genome shotgun (WGS) entry which is preliminary data.</text>
</comment>
<dbReference type="PANTHER" id="PTHR21588:SF21">
    <property type="entry name" value="CHCH DOMAIN-CONTAINING PROTEIN"/>
    <property type="match status" value="1"/>
</dbReference>
<accession>A0A504YQ31</accession>
<dbReference type="PANTHER" id="PTHR21588">
    <property type="entry name" value="COILED-COIL-HELIX-COILED-COIL-HELIX DOMAIN CONTAINING 6"/>
    <property type="match status" value="1"/>
</dbReference>
<protein>
    <submittedName>
        <fullName evidence="3">Uncharacterized protein</fullName>
    </submittedName>
</protein>
<evidence type="ECO:0000256" key="1">
    <source>
        <dbReference type="SAM" id="Coils"/>
    </source>
</evidence>
<gene>
    <name evidence="3" type="ORF">FGIG_05942</name>
</gene>
<keyword evidence="4" id="KW-1185">Reference proteome</keyword>
<evidence type="ECO:0000313" key="3">
    <source>
        <dbReference type="EMBL" id="TPP62745.1"/>
    </source>
</evidence>
<dbReference type="Proteomes" id="UP000316759">
    <property type="component" value="Unassembled WGS sequence"/>
</dbReference>